<dbReference type="PROSITE" id="PS50255">
    <property type="entry name" value="CYTOCHROME_B5_2"/>
    <property type="match status" value="1"/>
</dbReference>
<evidence type="ECO:0000256" key="10">
    <source>
        <dbReference type="ARBA" id="ARBA00022827"/>
    </source>
</evidence>
<dbReference type="Gene3D" id="3.90.420.10">
    <property type="entry name" value="Oxidoreductase, molybdopterin-binding domain"/>
    <property type="match status" value="1"/>
</dbReference>
<comment type="cofactor">
    <cofactor evidence="2">
        <name>FAD</name>
        <dbReference type="ChEBI" id="CHEBI:57692"/>
    </cofactor>
</comment>
<keyword evidence="6 18" id="KW-0500">Molybdenum</keyword>
<sequence length="900" mass="101038">MESTKIESVTWLATCPNISPQMNLIPVISKQPVRLANSHSQTYCFPLPPPSKEPTEVLDIDRDTPDRHVPRDPRLIRLTGAHPFNVEPPLTILYEEGFLTSPELFYVRNHGHVPEVHQKDIADWQLSIEGLVQIPLVLNFTQILTEFEQVTAPITLVCAGNRRKEQNQVRKSKGFSWGAAGVSTALFTGPLMSSLLRKAKPLRSAKYVYMEGADKLPNGYYGTSVKLNWVMDSTKRIMLAHKMNGEPLRPDHGRPLRAVVPGQIGGRSVKWLKKLVVIDAPSDNWYHIYDNRVLPTMISPDISTKEPKWWYDERYAIYDLNVNSAIVYPQHGDKIVLPSFHMLEVRGYAYGGGGRRITRVEISLDKGKTWTLANIEYPEDKYRELDQELYGGQIEMSRQETCFCWCFWSLKISTSNLESSDAILVRAMDEAMNIQPRDMYWSVLGMMNNPWFRVTITKNDGYLKFDHPTQPASIPGGWMERVKKNGGDLTNGNWGDMLACRENPSVVKAPEINMKKGDLKNTISLERFKDHKAGPQYWFALGGEVYDGTAFLDDHPGGAQSIISAAGTDAAEEFMAIRELPNLIDHNPKSPLTMFKIDSETAKAMMSHYHIGSLDASSQKALKSDCDEKALSPSREIFLDSRTWAPATLSDKAIVSPDARRFTFKLSHDSQNPGLPVGKHVMLKINDPSTNEAIIRAYTPISQPNATGTMDLLVKLYHSTPDHPNGGIMTMAMDKLPLGAMVRFKGPVGKFEYLGKGEVLLNGGQRRVQSFHMICAGSGITPIFQILRTVMEDAEDHTSCVVLDGNRTEDDILCRTELDEFVAQNPEGRCLIVHTLTQPSENWPGRKGRISEDLLWEYVPVDGTRDAKSMVLVCGPESLEAAVRNTLLRMGWAESDLIFF</sequence>
<dbReference type="Gene3D" id="2.60.40.650">
    <property type="match status" value="1"/>
</dbReference>
<dbReference type="GO" id="GO:0050464">
    <property type="term" value="F:nitrate reductase (NADPH) activity"/>
    <property type="evidence" value="ECO:0007669"/>
    <property type="project" value="UniProtKB-EC"/>
</dbReference>
<dbReference type="PANTHER" id="PTHR19372:SF7">
    <property type="entry name" value="SULFITE OXIDASE, MITOCHONDRIAL"/>
    <property type="match status" value="1"/>
</dbReference>
<dbReference type="GO" id="GO:0008482">
    <property type="term" value="F:sulfite oxidase activity"/>
    <property type="evidence" value="ECO:0007669"/>
    <property type="project" value="TreeGrafter"/>
</dbReference>
<comment type="catalytic activity">
    <reaction evidence="16">
        <text>nitrite + NADP(+) + H2O = nitrate + NADPH + H(+)</text>
        <dbReference type="Rhea" id="RHEA:19061"/>
        <dbReference type="ChEBI" id="CHEBI:15377"/>
        <dbReference type="ChEBI" id="CHEBI:15378"/>
        <dbReference type="ChEBI" id="CHEBI:16301"/>
        <dbReference type="ChEBI" id="CHEBI:17632"/>
        <dbReference type="ChEBI" id="CHEBI:57783"/>
        <dbReference type="ChEBI" id="CHEBI:58349"/>
        <dbReference type="EC" id="1.7.1.3"/>
    </reaction>
</comment>
<comment type="cofactor">
    <cofactor evidence="1">
        <name>heme</name>
        <dbReference type="ChEBI" id="CHEBI:30413"/>
    </cofactor>
</comment>
<dbReference type="PROSITE" id="PS00191">
    <property type="entry name" value="CYTOCHROME_B5_1"/>
    <property type="match status" value="1"/>
</dbReference>
<organism evidence="21 22">
    <name type="scientific">Emergomyces pasteurianus Ep9510</name>
    <dbReference type="NCBI Taxonomy" id="1447872"/>
    <lineage>
        <taxon>Eukaryota</taxon>
        <taxon>Fungi</taxon>
        <taxon>Dikarya</taxon>
        <taxon>Ascomycota</taxon>
        <taxon>Pezizomycotina</taxon>
        <taxon>Eurotiomycetes</taxon>
        <taxon>Eurotiomycetidae</taxon>
        <taxon>Onygenales</taxon>
        <taxon>Ajellomycetaceae</taxon>
        <taxon>Emergomyces</taxon>
    </lineage>
</organism>
<dbReference type="Proteomes" id="UP000182235">
    <property type="component" value="Unassembled WGS sequence"/>
</dbReference>
<dbReference type="InterPro" id="IPR039261">
    <property type="entry name" value="FNR_nucleotide-bd"/>
</dbReference>
<evidence type="ECO:0000256" key="11">
    <source>
        <dbReference type="ARBA" id="ARBA00022857"/>
    </source>
</evidence>
<comment type="caution">
    <text evidence="21">The sequence shown here is derived from an EMBL/GenBank/DDBJ whole genome shotgun (WGS) entry which is preliminary data.</text>
</comment>
<dbReference type="Gene3D" id="3.40.50.80">
    <property type="entry name" value="Nucleotide-binding domain of ferredoxin-NADP reductase (FNR) module"/>
    <property type="match status" value="1"/>
</dbReference>
<dbReference type="InterPro" id="IPR017938">
    <property type="entry name" value="Riboflavin_synthase-like_b-brl"/>
</dbReference>
<evidence type="ECO:0000313" key="21">
    <source>
        <dbReference type="EMBL" id="OJD15870.1"/>
    </source>
</evidence>
<dbReference type="InterPro" id="IPR008333">
    <property type="entry name" value="Cbr1-like_FAD-bd_dom"/>
</dbReference>
<dbReference type="GO" id="GO:0042128">
    <property type="term" value="P:nitrate assimilation"/>
    <property type="evidence" value="ECO:0007669"/>
    <property type="project" value="UniProtKB-KW"/>
</dbReference>
<dbReference type="InterPro" id="IPR017927">
    <property type="entry name" value="FAD-bd_FR_type"/>
</dbReference>
<dbReference type="InterPro" id="IPR008335">
    <property type="entry name" value="Mopterin_OxRdtase_euk"/>
</dbReference>
<dbReference type="GO" id="GO:0020037">
    <property type="term" value="F:heme binding"/>
    <property type="evidence" value="ECO:0007669"/>
    <property type="project" value="InterPro"/>
</dbReference>
<dbReference type="Pfam" id="PF00173">
    <property type="entry name" value="Cyt-b5"/>
    <property type="match status" value="1"/>
</dbReference>
<evidence type="ECO:0000256" key="8">
    <source>
        <dbReference type="ARBA" id="ARBA00022630"/>
    </source>
</evidence>
<feature type="domain" description="FAD-binding FR-type" evidence="20">
    <location>
        <begin position="642"/>
        <end position="754"/>
    </location>
</feature>
<evidence type="ECO:0000256" key="18">
    <source>
        <dbReference type="PIRSR" id="PIRSR000233-1"/>
    </source>
</evidence>
<dbReference type="InterPro" id="IPR005066">
    <property type="entry name" value="MoCF_OxRdtse_dimer"/>
</dbReference>
<dbReference type="SMART" id="SM01117">
    <property type="entry name" value="Cyt-b5"/>
    <property type="match status" value="1"/>
</dbReference>
<evidence type="ECO:0000256" key="1">
    <source>
        <dbReference type="ARBA" id="ARBA00001971"/>
    </source>
</evidence>
<keyword evidence="8" id="KW-0285">Flavoprotein</keyword>
<dbReference type="GO" id="GO:0043546">
    <property type="term" value="F:molybdopterin cofactor binding"/>
    <property type="evidence" value="ECO:0007669"/>
    <property type="project" value="TreeGrafter"/>
</dbReference>
<evidence type="ECO:0000256" key="7">
    <source>
        <dbReference type="ARBA" id="ARBA00022617"/>
    </source>
</evidence>
<dbReference type="InterPro" id="IPR001199">
    <property type="entry name" value="Cyt_B5-like_heme/steroid-bd"/>
</dbReference>
<dbReference type="AlphaFoldDB" id="A0A1J9PIM0"/>
<dbReference type="InterPro" id="IPR014756">
    <property type="entry name" value="Ig_E-set"/>
</dbReference>
<dbReference type="InterPro" id="IPR036374">
    <property type="entry name" value="OxRdtase_Mopterin-bd_sf"/>
</dbReference>
<dbReference type="PRINTS" id="PR00371">
    <property type="entry name" value="FPNCR"/>
</dbReference>
<evidence type="ECO:0000256" key="4">
    <source>
        <dbReference type="ARBA" id="ARBA00006253"/>
    </source>
</evidence>
<keyword evidence="22" id="KW-1185">Reference proteome</keyword>
<comment type="similarity">
    <text evidence="4 17">Belongs to the nitrate reductase family.</text>
</comment>
<evidence type="ECO:0000256" key="15">
    <source>
        <dbReference type="ARBA" id="ARBA00023157"/>
    </source>
</evidence>
<comment type="function">
    <text evidence="3 17">Nitrate reductase is a key enzyme involved in the first step of nitrate assimilation in plants, fungi and bacteria.</text>
</comment>
<dbReference type="Pfam" id="PF00174">
    <property type="entry name" value="Oxidored_molyb"/>
    <property type="match status" value="1"/>
</dbReference>
<feature type="domain" description="Cytochrome b5 heme-binding" evidence="19">
    <location>
        <begin position="520"/>
        <end position="615"/>
    </location>
</feature>
<dbReference type="PRINTS" id="PR00406">
    <property type="entry name" value="CYTB5RDTASE"/>
</dbReference>
<keyword evidence="12" id="KW-0560">Oxidoreductase</keyword>
<dbReference type="SUPFAM" id="SSF55856">
    <property type="entry name" value="Cytochrome b5-like heme/steroid binding domain"/>
    <property type="match status" value="1"/>
</dbReference>
<evidence type="ECO:0000313" key="22">
    <source>
        <dbReference type="Proteomes" id="UP000182235"/>
    </source>
</evidence>
<keyword evidence="9 18" id="KW-0479">Metal-binding</keyword>
<accession>A0A1J9PIM0</accession>
<keyword evidence="13" id="KW-0408">Iron</keyword>
<dbReference type="InterPro" id="IPR000572">
    <property type="entry name" value="OxRdtase_Mopterin-bd_dom"/>
</dbReference>
<evidence type="ECO:0000256" key="2">
    <source>
        <dbReference type="ARBA" id="ARBA00001974"/>
    </source>
</evidence>
<evidence type="ECO:0000256" key="9">
    <source>
        <dbReference type="ARBA" id="ARBA00022723"/>
    </source>
</evidence>
<evidence type="ECO:0000259" key="20">
    <source>
        <dbReference type="PROSITE" id="PS51384"/>
    </source>
</evidence>
<keyword evidence="10" id="KW-0274">FAD</keyword>
<evidence type="ECO:0000256" key="6">
    <source>
        <dbReference type="ARBA" id="ARBA00022505"/>
    </source>
</evidence>
<dbReference type="InterPro" id="IPR001433">
    <property type="entry name" value="OxRdtase_FAD/NAD-bd"/>
</dbReference>
<dbReference type="PIRSF" id="PIRSF000233">
    <property type="entry name" value="Nitr_rd_NADH"/>
    <property type="match status" value="1"/>
</dbReference>
<feature type="binding site" evidence="18">
    <location>
        <position position="158"/>
    </location>
    <ligand>
        <name>Mo-molybdopterin</name>
        <dbReference type="ChEBI" id="CHEBI:71302"/>
    </ligand>
    <ligandPart>
        <name>Mo</name>
        <dbReference type="ChEBI" id="CHEBI:28685"/>
    </ligandPart>
</feature>
<comment type="subunit">
    <text evidence="5">Homodimer.</text>
</comment>
<name>A0A1J9PIM0_9EURO</name>
<dbReference type="OrthoDB" id="432685at2759"/>
<dbReference type="PANTHER" id="PTHR19372">
    <property type="entry name" value="SULFITE REDUCTASE"/>
    <property type="match status" value="1"/>
</dbReference>
<dbReference type="PRINTS" id="PR00407">
    <property type="entry name" value="EUMOPTERIN"/>
</dbReference>
<comment type="cofactor">
    <cofactor evidence="18">
        <name>Mo-molybdopterin</name>
        <dbReference type="ChEBI" id="CHEBI:71302"/>
    </cofactor>
    <text evidence="18">Binds 1 Mo-molybdopterin (Mo-MPT) cofactor per subunit.</text>
</comment>
<reference evidence="21 22" key="1">
    <citation type="submission" date="2015-07" db="EMBL/GenBank/DDBJ databases">
        <title>Emmonsia species relationships and genome sequence.</title>
        <authorList>
            <consortium name="The Broad Institute Genomics Platform"/>
            <person name="Cuomo C.A."/>
            <person name="Munoz J.F."/>
            <person name="Imamovic A."/>
            <person name="Priest M.E."/>
            <person name="Young S."/>
            <person name="Clay O.K."/>
            <person name="McEwen J.G."/>
        </authorList>
    </citation>
    <scope>NUCLEOTIDE SEQUENCE [LARGE SCALE GENOMIC DNA]</scope>
    <source>
        <strain evidence="21 22">UAMH 9510</strain>
    </source>
</reference>
<evidence type="ECO:0000256" key="14">
    <source>
        <dbReference type="ARBA" id="ARBA00023063"/>
    </source>
</evidence>
<dbReference type="Gene3D" id="3.10.120.10">
    <property type="entry name" value="Cytochrome b5-like heme/steroid binding domain"/>
    <property type="match status" value="1"/>
</dbReference>
<protein>
    <recommendedName>
        <fullName evidence="17">Nitrate reductase</fullName>
    </recommendedName>
</protein>
<gene>
    <name evidence="21" type="ORF">AJ78_03923</name>
</gene>
<dbReference type="Pfam" id="PF00970">
    <property type="entry name" value="FAD_binding_6"/>
    <property type="match status" value="1"/>
</dbReference>
<evidence type="ECO:0000256" key="3">
    <source>
        <dbReference type="ARBA" id="ARBA00003838"/>
    </source>
</evidence>
<evidence type="ECO:0000256" key="16">
    <source>
        <dbReference type="ARBA" id="ARBA00049155"/>
    </source>
</evidence>
<dbReference type="InterPro" id="IPR012137">
    <property type="entry name" value="Nitr_rd_NADH"/>
</dbReference>
<dbReference type="InterPro" id="IPR001709">
    <property type="entry name" value="Flavoprot_Pyr_Nucl_cyt_Rdtase"/>
</dbReference>
<keyword evidence="15" id="KW-1015">Disulfide bond</keyword>
<proteinExistence type="inferred from homology"/>
<dbReference type="GO" id="GO:0006790">
    <property type="term" value="P:sulfur compound metabolic process"/>
    <property type="evidence" value="ECO:0007669"/>
    <property type="project" value="TreeGrafter"/>
</dbReference>
<dbReference type="InterPro" id="IPR036400">
    <property type="entry name" value="Cyt_B5-like_heme/steroid_sf"/>
</dbReference>
<dbReference type="Pfam" id="PF00175">
    <property type="entry name" value="NAD_binding_1"/>
    <property type="match status" value="1"/>
</dbReference>
<dbReference type="GO" id="GO:0030151">
    <property type="term" value="F:molybdenum ion binding"/>
    <property type="evidence" value="ECO:0007669"/>
    <property type="project" value="InterPro"/>
</dbReference>
<dbReference type="InterPro" id="IPR018506">
    <property type="entry name" value="Cyt_B5_heme-BS"/>
</dbReference>
<dbReference type="SUPFAM" id="SSF63380">
    <property type="entry name" value="Riboflavin synthase domain-like"/>
    <property type="match status" value="1"/>
</dbReference>
<dbReference type="SUPFAM" id="SSF81296">
    <property type="entry name" value="E set domains"/>
    <property type="match status" value="1"/>
</dbReference>
<keyword evidence="7" id="KW-0349">Heme</keyword>
<dbReference type="CDD" id="cd06183">
    <property type="entry name" value="cyt_b5_reduct_like"/>
    <property type="match status" value="1"/>
</dbReference>
<evidence type="ECO:0000259" key="19">
    <source>
        <dbReference type="PROSITE" id="PS50255"/>
    </source>
</evidence>
<dbReference type="STRING" id="1447872.A0A1J9PIM0"/>
<dbReference type="SUPFAM" id="SSF56524">
    <property type="entry name" value="Oxidoreductase molybdopterin-binding domain"/>
    <property type="match status" value="1"/>
</dbReference>
<dbReference type="Pfam" id="PF03404">
    <property type="entry name" value="Mo-co_dimer"/>
    <property type="match status" value="1"/>
</dbReference>
<dbReference type="EMBL" id="LGRN01000134">
    <property type="protein sequence ID" value="OJD15870.1"/>
    <property type="molecule type" value="Genomic_DNA"/>
</dbReference>
<evidence type="ECO:0000256" key="13">
    <source>
        <dbReference type="ARBA" id="ARBA00023004"/>
    </source>
</evidence>
<dbReference type="PRINTS" id="PR00363">
    <property type="entry name" value="CYTOCHROMEB5"/>
</dbReference>
<keyword evidence="11" id="KW-0521">NADP</keyword>
<evidence type="ECO:0000256" key="5">
    <source>
        <dbReference type="ARBA" id="ARBA00011738"/>
    </source>
</evidence>
<dbReference type="VEuPathDB" id="FungiDB:AJ78_03923"/>
<dbReference type="FunFam" id="3.90.420.10:FF:000005">
    <property type="entry name" value="Nitrate reductase"/>
    <property type="match status" value="1"/>
</dbReference>
<dbReference type="PROSITE" id="PS51384">
    <property type="entry name" value="FAD_FR"/>
    <property type="match status" value="1"/>
</dbReference>
<evidence type="ECO:0000256" key="17">
    <source>
        <dbReference type="PIRNR" id="PIRNR000233"/>
    </source>
</evidence>
<keyword evidence="14 17" id="KW-0534">Nitrate assimilation</keyword>
<dbReference type="SUPFAM" id="SSF52343">
    <property type="entry name" value="Ferredoxin reductase-like, C-terminal NADP-linked domain"/>
    <property type="match status" value="1"/>
</dbReference>
<dbReference type="GO" id="GO:0006809">
    <property type="term" value="P:nitric oxide biosynthetic process"/>
    <property type="evidence" value="ECO:0007669"/>
    <property type="project" value="InterPro"/>
</dbReference>
<evidence type="ECO:0000256" key="12">
    <source>
        <dbReference type="ARBA" id="ARBA00023002"/>
    </source>
</evidence>
<dbReference type="Gene3D" id="2.40.30.10">
    <property type="entry name" value="Translation factors"/>
    <property type="match status" value="1"/>
</dbReference>